<dbReference type="Pfam" id="PF00027">
    <property type="entry name" value="cNMP_binding"/>
    <property type="match status" value="1"/>
</dbReference>
<dbReference type="InterPro" id="IPR000595">
    <property type="entry name" value="cNMP-bd_dom"/>
</dbReference>
<evidence type="ECO:0000259" key="1">
    <source>
        <dbReference type="Pfam" id="PF00027"/>
    </source>
</evidence>
<reference evidence="2 3" key="1">
    <citation type="submission" date="2020-10" db="EMBL/GenBank/DDBJ databases">
        <title>Connecting structure to function with the recovery of over 1000 high-quality activated sludge metagenome-assembled genomes encoding full-length rRNA genes using long-read sequencing.</title>
        <authorList>
            <person name="Singleton C.M."/>
            <person name="Petriglieri F."/>
            <person name="Kristensen J.M."/>
            <person name="Kirkegaard R.H."/>
            <person name="Michaelsen T.Y."/>
            <person name="Andersen M.H."/>
            <person name="Karst S.M."/>
            <person name="Dueholm M.S."/>
            <person name="Nielsen P.H."/>
            <person name="Albertsen M."/>
        </authorList>
    </citation>
    <scope>NUCLEOTIDE SEQUENCE [LARGE SCALE GENOMIC DNA]</scope>
    <source>
        <strain evidence="2">Ribe_18-Q3-R11-54_MAXAC.273</strain>
    </source>
</reference>
<evidence type="ECO:0000313" key="2">
    <source>
        <dbReference type="EMBL" id="MBK9981031.1"/>
    </source>
</evidence>
<dbReference type="InterPro" id="IPR018490">
    <property type="entry name" value="cNMP-bd_dom_sf"/>
</dbReference>
<protein>
    <submittedName>
        <fullName evidence="2">Crp/Fnr family transcriptional regulator</fullName>
    </submittedName>
</protein>
<accession>A0A9D7SRN1</accession>
<evidence type="ECO:0000313" key="3">
    <source>
        <dbReference type="Proteomes" id="UP000808337"/>
    </source>
</evidence>
<dbReference type="InterPro" id="IPR014710">
    <property type="entry name" value="RmlC-like_jellyroll"/>
</dbReference>
<organism evidence="2 3">
    <name type="scientific">Candidatus Opimibacter skivensis</name>
    <dbReference type="NCBI Taxonomy" id="2982028"/>
    <lineage>
        <taxon>Bacteria</taxon>
        <taxon>Pseudomonadati</taxon>
        <taxon>Bacteroidota</taxon>
        <taxon>Saprospiria</taxon>
        <taxon>Saprospirales</taxon>
        <taxon>Saprospiraceae</taxon>
        <taxon>Candidatus Opimibacter</taxon>
    </lineage>
</organism>
<dbReference type="SUPFAM" id="SSF51206">
    <property type="entry name" value="cAMP-binding domain-like"/>
    <property type="match status" value="1"/>
</dbReference>
<dbReference type="EMBL" id="JADKGY010000001">
    <property type="protein sequence ID" value="MBK9981031.1"/>
    <property type="molecule type" value="Genomic_DNA"/>
</dbReference>
<comment type="caution">
    <text evidence="2">The sequence shown here is derived from an EMBL/GenBank/DDBJ whole genome shotgun (WGS) entry which is preliminary data.</text>
</comment>
<dbReference type="AlphaFoldDB" id="A0A9D7SRN1"/>
<feature type="domain" description="Cyclic nucleotide-binding" evidence="1">
    <location>
        <begin position="34"/>
        <end position="117"/>
    </location>
</feature>
<name>A0A9D7SRN1_9BACT</name>
<dbReference type="Proteomes" id="UP000808337">
    <property type="component" value="Unassembled WGS sequence"/>
</dbReference>
<gene>
    <name evidence="2" type="ORF">IPP15_01170</name>
</gene>
<dbReference type="Gene3D" id="2.60.120.10">
    <property type="entry name" value="Jelly Rolls"/>
    <property type="match status" value="1"/>
</dbReference>
<proteinExistence type="predicted"/>
<sequence length="190" mass="22512">MKDELKTYLNKIHKIPDNLLNEFHNAWYHKAGARKEIITHKDSVERYLYFTTKGIQKAYYIKDGKEFNVAFTYPFAFTCIPESFLTQKPSRYSFECLTESEFLRISYADFIGFVEKHHEFESLLRKTLIGTLGGVVNRYHRILTLSIEERFKDFMKNSPQLINQIPHKEIANYLKIDPTNFSKLLNTVRI</sequence>